<protein>
    <submittedName>
        <fullName evidence="2">DUF488 domain-containing protein</fullName>
    </submittedName>
</protein>
<reference evidence="2 3" key="1">
    <citation type="submission" date="2024-05" db="EMBL/GenBank/DDBJ databases">
        <title>Sphingomonas sp. HF-S3 16S ribosomal RNA gene Genome sequencing and assembly.</title>
        <authorList>
            <person name="Lee H."/>
        </authorList>
    </citation>
    <scope>NUCLEOTIDE SEQUENCE [LARGE SCALE GENOMIC DNA]</scope>
    <source>
        <strain evidence="2 3">HF-S3</strain>
    </source>
</reference>
<dbReference type="Pfam" id="PF04343">
    <property type="entry name" value="DUF488"/>
    <property type="match status" value="1"/>
</dbReference>
<evidence type="ECO:0000313" key="2">
    <source>
        <dbReference type="EMBL" id="MEN3745528.1"/>
    </source>
</evidence>
<dbReference type="InterPro" id="IPR014519">
    <property type="entry name" value="UCP024492"/>
</dbReference>
<name>A0ABV0B3A3_9SPHN</name>
<dbReference type="InterPro" id="IPR007438">
    <property type="entry name" value="DUF488"/>
</dbReference>
<evidence type="ECO:0000256" key="1">
    <source>
        <dbReference type="SAM" id="MobiDB-lite"/>
    </source>
</evidence>
<feature type="compositionally biased region" description="Basic and acidic residues" evidence="1">
    <location>
        <begin position="150"/>
        <end position="167"/>
    </location>
</feature>
<dbReference type="PANTHER" id="PTHR39337:SF1">
    <property type="entry name" value="BLR5642 PROTEIN"/>
    <property type="match status" value="1"/>
</dbReference>
<dbReference type="PIRSF" id="PIRSF024492">
    <property type="entry name" value="UCP024492"/>
    <property type="match status" value="1"/>
</dbReference>
<accession>A0ABV0B3A3</accession>
<dbReference type="PANTHER" id="PTHR39337">
    <property type="entry name" value="BLR5642 PROTEIN"/>
    <property type="match status" value="1"/>
</dbReference>
<feature type="region of interest" description="Disordered" evidence="1">
    <location>
        <begin position="147"/>
        <end position="167"/>
    </location>
</feature>
<gene>
    <name evidence="2" type="ORF">TPR58_00005</name>
</gene>
<comment type="caution">
    <text evidence="2">The sequence shown here is derived from an EMBL/GenBank/DDBJ whole genome shotgun (WGS) entry which is preliminary data.</text>
</comment>
<dbReference type="RefSeq" id="WP_346244540.1">
    <property type="nucleotide sequence ID" value="NZ_JBDIZK010000001.1"/>
</dbReference>
<dbReference type="EMBL" id="JBDIZK010000001">
    <property type="protein sequence ID" value="MEN3745528.1"/>
    <property type="molecule type" value="Genomic_DNA"/>
</dbReference>
<keyword evidence="3" id="KW-1185">Reference proteome</keyword>
<sequence length="167" mass="18714">MQTVFTIGYESATLSDFIATLQVAGVRRVVDVRELPQSRRPGFSKNVLRTALEAHGIAYEHRKPLGDPKAGREAARAGRHDEFRQIFKAHMETSAARDELAALRKVLETECCVLLCYERDHRHCHRQLLCDDLQRLGSFQVKHIGVQPDAGRRGAHSDGAERRAGAC</sequence>
<proteinExistence type="predicted"/>
<organism evidence="2 3">
    <name type="scientific">Sphingomonas rustica</name>
    <dbReference type="NCBI Taxonomy" id="3103142"/>
    <lineage>
        <taxon>Bacteria</taxon>
        <taxon>Pseudomonadati</taxon>
        <taxon>Pseudomonadota</taxon>
        <taxon>Alphaproteobacteria</taxon>
        <taxon>Sphingomonadales</taxon>
        <taxon>Sphingomonadaceae</taxon>
        <taxon>Sphingomonas</taxon>
    </lineage>
</organism>
<evidence type="ECO:0000313" key="3">
    <source>
        <dbReference type="Proteomes" id="UP001427805"/>
    </source>
</evidence>
<dbReference type="Proteomes" id="UP001427805">
    <property type="component" value="Unassembled WGS sequence"/>
</dbReference>